<dbReference type="PANTHER" id="PTHR45614:SF253">
    <property type="entry name" value="CHROMOSOME UNDETERMINED SCAFFOLD_38, WHOLE GENOME SHOTGUN SEQUENCE"/>
    <property type="match status" value="1"/>
</dbReference>
<dbReference type="SUPFAM" id="SSF46689">
    <property type="entry name" value="Homeodomain-like"/>
    <property type="match status" value="1"/>
</dbReference>
<dbReference type="PROSITE" id="PS51294">
    <property type="entry name" value="HTH_MYB"/>
    <property type="match status" value="2"/>
</dbReference>
<dbReference type="EMBL" id="MLAK01000363">
    <property type="protein sequence ID" value="OHT14495.1"/>
    <property type="molecule type" value="Genomic_DNA"/>
</dbReference>
<dbReference type="GO" id="GO:0000981">
    <property type="term" value="F:DNA-binding transcription factor activity, RNA polymerase II-specific"/>
    <property type="evidence" value="ECO:0007669"/>
    <property type="project" value="TreeGrafter"/>
</dbReference>
<feature type="domain" description="HTH myb-type" evidence="3">
    <location>
        <begin position="36"/>
        <end position="85"/>
    </location>
</feature>
<evidence type="ECO:0000313" key="5">
    <source>
        <dbReference type="Proteomes" id="UP000179807"/>
    </source>
</evidence>
<dbReference type="GeneID" id="94832929"/>
<keyword evidence="5" id="KW-1185">Reference proteome</keyword>
<gene>
    <name evidence="4" type="ORF">TRFO_15160</name>
</gene>
<reference evidence="4" key="1">
    <citation type="submission" date="2016-10" db="EMBL/GenBank/DDBJ databases">
        <authorList>
            <person name="Benchimol M."/>
            <person name="Almeida L.G."/>
            <person name="Vasconcelos A.T."/>
            <person name="Perreira-Neves A."/>
            <person name="Rosa I.A."/>
            <person name="Tasca T."/>
            <person name="Bogo M.R."/>
            <person name="de Souza W."/>
        </authorList>
    </citation>
    <scope>NUCLEOTIDE SEQUENCE [LARGE SCALE GENOMIC DNA]</scope>
    <source>
        <strain evidence="4">K</strain>
    </source>
</reference>
<dbReference type="OrthoDB" id="2143914at2759"/>
<evidence type="ECO:0000259" key="3">
    <source>
        <dbReference type="PROSITE" id="PS51294"/>
    </source>
</evidence>
<feature type="compositionally biased region" description="Polar residues" evidence="1">
    <location>
        <begin position="140"/>
        <end position="154"/>
    </location>
</feature>
<dbReference type="SMART" id="SM00717">
    <property type="entry name" value="SANT"/>
    <property type="match status" value="2"/>
</dbReference>
<evidence type="ECO:0000259" key="2">
    <source>
        <dbReference type="PROSITE" id="PS50090"/>
    </source>
</evidence>
<feature type="region of interest" description="Disordered" evidence="1">
    <location>
        <begin position="139"/>
        <end position="164"/>
    </location>
</feature>
<dbReference type="Gene3D" id="1.10.10.60">
    <property type="entry name" value="Homeodomain-like"/>
    <property type="match status" value="2"/>
</dbReference>
<name>A0A1J4KT82_9EUKA</name>
<feature type="domain" description="Myb-like" evidence="2">
    <location>
        <begin position="82"/>
        <end position="132"/>
    </location>
</feature>
<organism evidence="4 5">
    <name type="scientific">Tritrichomonas foetus</name>
    <dbReference type="NCBI Taxonomy" id="1144522"/>
    <lineage>
        <taxon>Eukaryota</taxon>
        <taxon>Metamonada</taxon>
        <taxon>Parabasalia</taxon>
        <taxon>Tritrichomonadida</taxon>
        <taxon>Tritrichomonadidae</taxon>
        <taxon>Tritrichomonas</taxon>
    </lineage>
</organism>
<dbReference type="RefSeq" id="XP_068367631.1">
    <property type="nucleotide sequence ID" value="XM_068498225.1"/>
</dbReference>
<feature type="domain" description="HTH myb-type" evidence="3">
    <location>
        <begin position="87"/>
        <end position="136"/>
    </location>
</feature>
<accession>A0A1J4KT82</accession>
<dbReference type="Pfam" id="PF13921">
    <property type="entry name" value="Myb_DNA-bind_6"/>
    <property type="match status" value="1"/>
</dbReference>
<sequence length="192" mass="22990">MSKEKNFTSFTSLSFRTMPKKMNKNVIQTTFRTRIPFSHEEDLKLRELVSIFGENNKWKLISAQMPSRSTRQVRERWQLFLSSNILKEKWSKEEDAILKEKYQEFGSKWKLLEVFFPGRTSYTIRNRWISLQKREKLQKETSSQESKRSNSSGEGNDLTFDDPENEFVPFIDDIFGDRELMDSIYDSFDFLY</sequence>
<evidence type="ECO:0000313" key="4">
    <source>
        <dbReference type="EMBL" id="OHT14495.1"/>
    </source>
</evidence>
<evidence type="ECO:0000256" key="1">
    <source>
        <dbReference type="SAM" id="MobiDB-lite"/>
    </source>
</evidence>
<dbReference type="VEuPathDB" id="TrichDB:TRFO_15160"/>
<dbReference type="InterPro" id="IPR017930">
    <property type="entry name" value="Myb_dom"/>
</dbReference>
<dbReference type="InterPro" id="IPR001005">
    <property type="entry name" value="SANT/Myb"/>
</dbReference>
<feature type="domain" description="Myb-like" evidence="2">
    <location>
        <begin position="29"/>
        <end position="81"/>
    </location>
</feature>
<dbReference type="PROSITE" id="PS50090">
    <property type="entry name" value="MYB_LIKE"/>
    <property type="match status" value="2"/>
</dbReference>
<dbReference type="CDD" id="cd00167">
    <property type="entry name" value="SANT"/>
    <property type="match status" value="2"/>
</dbReference>
<dbReference type="Proteomes" id="UP000179807">
    <property type="component" value="Unassembled WGS sequence"/>
</dbReference>
<comment type="caution">
    <text evidence="4">The sequence shown here is derived from an EMBL/GenBank/DDBJ whole genome shotgun (WGS) entry which is preliminary data.</text>
</comment>
<dbReference type="PANTHER" id="PTHR45614">
    <property type="entry name" value="MYB PROTEIN-RELATED"/>
    <property type="match status" value="1"/>
</dbReference>
<dbReference type="AlphaFoldDB" id="A0A1J4KT82"/>
<dbReference type="InterPro" id="IPR009057">
    <property type="entry name" value="Homeodomain-like_sf"/>
</dbReference>
<dbReference type="InterPro" id="IPR050560">
    <property type="entry name" value="MYB_TF"/>
</dbReference>
<dbReference type="GO" id="GO:0005634">
    <property type="term" value="C:nucleus"/>
    <property type="evidence" value="ECO:0007669"/>
    <property type="project" value="TreeGrafter"/>
</dbReference>
<proteinExistence type="predicted"/>
<protein>
    <submittedName>
        <fullName evidence="4">Myb-like DNA-binding domain containing protein</fullName>
    </submittedName>
</protein>
<dbReference type="GO" id="GO:0000978">
    <property type="term" value="F:RNA polymerase II cis-regulatory region sequence-specific DNA binding"/>
    <property type="evidence" value="ECO:0007669"/>
    <property type="project" value="TreeGrafter"/>
</dbReference>